<protein>
    <submittedName>
        <fullName evidence="4">GNAT family N-acetyltransferase</fullName>
    </submittedName>
</protein>
<dbReference type="PROSITE" id="PS51186">
    <property type="entry name" value="GNAT"/>
    <property type="match status" value="1"/>
</dbReference>
<dbReference type="InterPro" id="IPR000182">
    <property type="entry name" value="GNAT_dom"/>
</dbReference>
<dbReference type="CDD" id="cd04301">
    <property type="entry name" value="NAT_SF"/>
    <property type="match status" value="1"/>
</dbReference>
<sequence>MSDRAQERVRRVHLGDVDPAVLAALAARTFPLACPAELPPSDIAAFVDVHLSPSVFADHLDDPAAHVYLSGTATHPDGYALVLHGIRSEAPGRWAARHTAYISKIYVDAAQHGAGVAAGLMAAVLDGARADRCRAAFLGTNRGNARAKRFYAKSGFDIVGERRFTVGSIACIDDVLLLEL</sequence>
<keyword evidence="1" id="KW-0808">Transferase</keyword>
<gene>
    <name evidence="4" type="ORF">GCM10023147_02030</name>
</gene>
<dbReference type="Proteomes" id="UP001500635">
    <property type="component" value="Unassembled WGS sequence"/>
</dbReference>
<proteinExistence type="predicted"/>
<dbReference type="EMBL" id="BAABFR010000002">
    <property type="protein sequence ID" value="GAA4383195.1"/>
    <property type="molecule type" value="Genomic_DNA"/>
</dbReference>
<accession>A0ABP8J1B4</accession>
<organism evidence="4 5">
    <name type="scientific">Tsukamurella soli</name>
    <dbReference type="NCBI Taxonomy" id="644556"/>
    <lineage>
        <taxon>Bacteria</taxon>
        <taxon>Bacillati</taxon>
        <taxon>Actinomycetota</taxon>
        <taxon>Actinomycetes</taxon>
        <taxon>Mycobacteriales</taxon>
        <taxon>Tsukamurellaceae</taxon>
        <taxon>Tsukamurella</taxon>
    </lineage>
</organism>
<dbReference type="Pfam" id="PF00583">
    <property type="entry name" value="Acetyltransf_1"/>
    <property type="match status" value="1"/>
</dbReference>
<evidence type="ECO:0000256" key="2">
    <source>
        <dbReference type="ARBA" id="ARBA00023315"/>
    </source>
</evidence>
<dbReference type="PANTHER" id="PTHR43877">
    <property type="entry name" value="AMINOALKYLPHOSPHONATE N-ACETYLTRANSFERASE-RELATED-RELATED"/>
    <property type="match status" value="1"/>
</dbReference>
<comment type="caution">
    <text evidence="4">The sequence shown here is derived from an EMBL/GenBank/DDBJ whole genome shotgun (WGS) entry which is preliminary data.</text>
</comment>
<evidence type="ECO:0000313" key="5">
    <source>
        <dbReference type="Proteomes" id="UP001500635"/>
    </source>
</evidence>
<keyword evidence="5" id="KW-1185">Reference proteome</keyword>
<dbReference type="Gene3D" id="3.40.630.30">
    <property type="match status" value="1"/>
</dbReference>
<reference evidence="5" key="1">
    <citation type="journal article" date="2019" name="Int. J. Syst. Evol. Microbiol.">
        <title>The Global Catalogue of Microorganisms (GCM) 10K type strain sequencing project: providing services to taxonomists for standard genome sequencing and annotation.</title>
        <authorList>
            <consortium name="The Broad Institute Genomics Platform"/>
            <consortium name="The Broad Institute Genome Sequencing Center for Infectious Disease"/>
            <person name="Wu L."/>
            <person name="Ma J."/>
        </authorList>
    </citation>
    <scope>NUCLEOTIDE SEQUENCE [LARGE SCALE GENOMIC DNA]</scope>
    <source>
        <strain evidence="5">JCM 17688</strain>
    </source>
</reference>
<dbReference type="RefSeq" id="WP_344989609.1">
    <property type="nucleotide sequence ID" value="NZ_BAABFR010000002.1"/>
</dbReference>
<name>A0ABP8J1B4_9ACTN</name>
<evidence type="ECO:0000313" key="4">
    <source>
        <dbReference type="EMBL" id="GAA4383195.1"/>
    </source>
</evidence>
<evidence type="ECO:0000259" key="3">
    <source>
        <dbReference type="PROSITE" id="PS51186"/>
    </source>
</evidence>
<feature type="domain" description="N-acetyltransferase" evidence="3">
    <location>
        <begin position="33"/>
        <end position="180"/>
    </location>
</feature>
<dbReference type="InterPro" id="IPR050832">
    <property type="entry name" value="Bact_Acetyltransf"/>
</dbReference>
<evidence type="ECO:0000256" key="1">
    <source>
        <dbReference type="ARBA" id="ARBA00022679"/>
    </source>
</evidence>
<keyword evidence="2" id="KW-0012">Acyltransferase</keyword>
<dbReference type="InterPro" id="IPR016181">
    <property type="entry name" value="Acyl_CoA_acyltransferase"/>
</dbReference>
<dbReference type="SUPFAM" id="SSF55729">
    <property type="entry name" value="Acyl-CoA N-acyltransferases (Nat)"/>
    <property type="match status" value="1"/>
</dbReference>